<sequence length="312" mass="32407">MKVYTGTLLALCASNVWGFAPQASKLVAFKPLQATPDYLSGMGQGAPAGSPAAGSAPQGATGGAPLASKAKAGKSAWDSTSTVRVEGSSLRTWSFASAEVEAVQVQMKTAGRPLNANVDLWQGPDNTPQKMGVYIEDAALRPFNAVIATPWGQNTVAIRNTAQMEFPLDACVSANIKGGQAPAGALAGAIAELSESSKPVIVQGGAVKTYSFSPTVASVQILLATDGRPLNARIELLQGPNNNKQVMEVYTEDGLERPMFAVVESPGSGNVVRIQNTSPLEFPLNCRVEPFEVDTAPDSGVIIDGGSTRMNS</sequence>
<accession>A0A7S4JDB8</accession>
<feature type="region of interest" description="Disordered" evidence="1">
    <location>
        <begin position="43"/>
        <end position="67"/>
    </location>
</feature>
<evidence type="ECO:0000313" key="3">
    <source>
        <dbReference type="EMBL" id="CAE2259925.1"/>
    </source>
</evidence>
<dbReference type="InterPro" id="IPR057491">
    <property type="entry name" value="DiatomPyrShell"/>
</dbReference>
<proteinExistence type="predicted"/>
<evidence type="ECO:0000256" key="2">
    <source>
        <dbReference type="SAM" id="SignalP"/>
    </source>
</evidence>
<name>A0A7S4JDB8_9STRA</name>
<keyword evidence="2" id="KW-0732">Signal</keyword>
<dbReference type="EMBL" id="HBKQ01037931">
    <property type="protein sequence ID" value="CAE2259925.1"/>
    <property type="molecule type" value="Transcribed_RNA"/>
</dbReference>
<dbReference type="Pfam" id="PF25192">
    <property type="entry name" value="DiatomPyrShell"/>
    <property type="match status" value="1"/>
</dbReference>
<feature type="signal peptide" evidence="2">
    <location>
        <begin position="1"/>
        <end position="18"/>
    </location>
</feature>
<dbReference type="AlphaFoldDB" id="A0A7S4JDB8"/>
<gene>
    <name evidence="3" type="ORF">OAUR00152_LOCUS26199</name>
</gene>
<feature type="compositionally biased region" description="Low complexity" evidence="1">
    <location>
        <begin position="45"/>
        <end position="65"/>
    </location>
</feature>
<feature type="chain" id="PRO_5030790643" evidence="2">
    <location>
        <begin position="19"/>
        <end position="312"/>
    </location>
</feature>
<evidence type="ECO:0000256" key="1">
    <source>
        <dbReference type="SAM" id="MobiDB-lite"/>
    </source>
</evidence>
<reference evidence="3" key="1">
    <citation type="submission" date="2021-01" db="EMBL/GenBank/DDBJ databases">
        <authorList>
            <person name="Corre E."/>
            <person name="Pelletier E."/>
            <person name="Niang G."/>
            <person name="Scheremetjew M."/>
            <person name="Finn R."/>
            <person name="Kale V."/>
            <person name="Holt S."/>
            <person name="Cochrane G."/>
            <person name="Meng A."/>
            <person name="Brown T."/>
            <person name="Cohen L."/>
        </authorList>
    </citation>
    <scope>NUCLEOTIDE SEQUENCE</scope>
    <source>
        <strain evidence="3">Isolate 1302-5</strain>
    </source>
</reference>
<organism evidence="3">
    <name type="scientific">Odontella aurita</name>
    <dbReference type="NCBI Taxonomy" id="265563"/>
    <lineage>
        <taxon>Eukaryota</taxon>
        <taxon>Sar</taxon>
        <taxon>Stramenopiles</taxon>
        <taxon>Ochrophyta</taxon>
        <taxon>Bacillariophyta</taxon>
        <taxon>Mediophyceae</taxon>
        <taxon>Biddulphiophycidae</taxon>
        <taxon>Eupodiscales</taxon>
        <taxon>Odontellaceae</taxon>
        <taxon>Odontella</taxon>
    </lineage>
</organism>
<protein>
    <submittedName>
        <fullName evidence="3">Uncharacterized protein</fullName>
    </submittedName>
</protein>